<dbReference type="AlphaFoldDB" id="A0AAD3XR28"/>
<gene>
    <name evidence="1" type="ORF">Nepgr_015400</name>
</gene>
<accession>A0AAD3XR28</accession>
<keyword evidence="2" id="KW-1185">Reference proteome</keyword>
<sequence>MEQIAVIGENASLAEHYDSEMAEQLRIQIAILKRPERDNGYEKIARLASSRRLVRTNLRTQFVDLLLGGEDGVDDREYLVGNQVFRFGLSARIAKVLLPRKSRAIRSFAAMPSHRSASAL</sequence>
<comment type="caution">
    <text evidence="1">The sequence shown here is derived from an EMBL/GenBank/DDBJ whole genome shotgun (WGS) entry which is preliminary data.</text>
</comment>
<dbReference type="Proteomes" id="UP001279734">
    <property type="component" value="Unassembled WGS sequence"/>
</dbReference>
<proteinExistence type="predicted"/>
<protein>
    <submittedName>
        <fullName evidence="1">Uncharacterized protein</fullName>
    </submittedName>
</protein>
<organism evidence="1 2">
    <name type="scientific">Nepenthes gracilis</name>
    <name type="common">Slender pitcher plant</name>
    <dbReference type="NCBI Taxonomy" id="150966"/>
    <lineage>
        <taxon>Eukaryota</taxon>
        <taxon>Viridiplantae</taxon>
        <taxon>Streptophyta</taxon>
        <taxon>Embryophyta</taxon>
        <taxon>Tracheophyta</taxon>
        <taxon>Spermatophyta</taxon>
        <taxon>Magnoliopsida</taxon>
        <taxon>eudicotyledons</taxon>
        <taxon>Gunneridae</taxon>
        <taxon>Pentapetalae</taxon>
        <taxon>Caryophyllales</taxon>
        <taxon>Nepenthaceae</taxon>
        <taxon>Nepenthes</taxon>
    </lineage>
</organism>
<reference evidence="1" key="1">
    <citation type="submission" date="2023-05" db="EMBL/GenBank/DDBJ databases">
        <title>Nepenthes gracilis genome sequencing.</title>
        <authorList>
            <person name="Fukushima K."/>
        </authorList>
    </citation>
    <scope>NUCLEOTIDE SEQUENCE</scope>
    <source>
        <strain evidence="1">SING2019-196</strain>
    </source>
</reference>
<evidence type="ECO:0000313" key="1">
    <source>
        <dbReference type="EMBL" id="GMH13559.1"/>
    </source>
</evidence>
<name>A0AAD3XR28_NEPGR</name>
<dbReference type="EMBL" id="BSYO01000013">
    <property type="protein sequence ID" value="GMH13559.1"/>
    <property type="molecule type" value="Genomic_DNA"/>
</dbReference>
<evidence type="ECO:0000313" key="2">
    <source>
        <dbReference type="Proteomes" id="UP001279734"/>
    </source>
</evidence>